<dbReference type="Proteomes" id="UP000179368">
    <property type="component" value="Unassembled WGS sequence"/>
</dbReference>
<feature type="signal peptide" evidence="1">
    <location>
        <begin position="1"/>
        <end position="19"/>
    </location>
</feature>
<gene>
    <name evidence="2" type="ORF">A2116_00495</name>
</gene>
<reference evidence="2 3" key="1">
    <citation type="journal article" date="2016" name="Nat. Commun.">
        <title>Thousands of microbial genomes shed light on interconnected biogeochemical processes in an aquifer system.</title>
        <authorList>
            <person name="Anantharaman K."/>
            <person name="Brown C.T."/>
            <person name="Hug L.A."/>
            <person name="Sharon I."/>
            <person name="Castelle C.J."/>
            <person name="Probst A.J."/>
            <person name="Thomas B.C."/>
            <person name="Singh A."/>
            <person name="Wilkins M.J."/>
            <person name="Karaoz U."/>
            <person name="Brodie E.L."/>
            <person name="Williams K.H."/>
            <person name="Hubbard S.S."/>
            <person name="Banfield J.F."/>
        </authorList>
    </citation>
    <scope>NUCLEOTIDE SEQUENCE [LARGE SCALE GENOMIC DNA]</scope>
</reference>
<organism evidence="2 3">
    <name type="scientific">Candidatus Jorgensenbacteria bacterium GWA1_49_17</name>
    <dbReference type="NCBI Taxonomy" id="1798467"/>
    <lineage>
        <taxon>Bacteria</taxon>
        <taxon>Candidatus Joergenseniibacteriota</taxon>
    </lineage>
</organism>
<evidence type="ECO:0000313" key="2">
    <source>
        <dbReference type="EMBL" id="OGG40135.1"/>
    </source>
</evidence>
<evidence type="ECO:0000256" key="1">
    <source>
        <dbReference type="SAM" id="SignalP"/>
    </source>
</evidence>
<protein>
    <recommendedName>
        <fullName evidence="4">Outer membrane protein beta-barrel domain-containing protein</fullName>
    </recommendedName>
</protein>
<feature type="chain" id="PRO_5009224858" description="Outer membrane protein beta-barrel domain-containing protein" evidence="1">
    <location>
        <begin position="20"/>
        <end position="190"/>
    </location>
</feature>
<proteinExistence type="predicted"/>
<name>A0A1F6BT65_9BACT</name>
<sequence>MAKAFFVLLCVLGYSPVFAQDHPDYQFRALLHKQIGITESGGLAFWAVAPDVTKTNPRQFLLVGGPLFKGSGGWLELMGGSFVKTDGTVDAAFNMRASRIGTRFLFYTEAMYVFPKKRLIVPFSVTRRVKLGALNLGFGLESEVTLDVGATSWRFGPRIVVPILKKASLATVYQWHSRQPLLRQYLLLNF</sequence>
<evidence type="ECO:0000313" key="3">
    <source>
        <dbReference type="Proteomes" id="UP000179368"/>
    </source>
</evidence>
<dbReference type="AlphaFoldDB" id="A0A1F6BT65"/>
<accession>A0A1F6BT65</accession>
<comment type="caution">
    <text evidence="2">The sequence shown here is derived from an EMBL/GenBank/DDBJ whole genome shotgun (WGS) entry which is preliminary data.</text>
</comment>
<keyword evidence="1" id="KW-0732">Signal</keyword>
<dbReference type="EMBL" id="MFKG01000025">
    <property type="protein sequence ID" value="OGG40135.1"/>
    <property type="molecule type" value="Genomic_DNA"/>
</dbReference>
<evidence type="ECO:0008006" key="4">
    <source>
        <dbReference type="Google" id="ProtNLM"/>
    </source>
</evidence>